<name>A0A1Y1IN48_KLENI</name>
<protein>
    <submittedName>
        <fullName evidence="2">Uncharacterized protein</fullName>
    </submittedName>
</protein>
<accession>A0A1Y1IN48</accession>
<feature type="compositionally biased region" description="Basic and acidic residues" evidence="1">
    <location>
        <begin position="625"/>
        <end position="636"/>
    </location>
</feature>
<evidence type="ECO:0000313" key="3">
    <source>
        <dbReference type="Proteomes" id="UP000054558"/>
    </source>
</evidence>
<organism evidence="2 3">
    <name type="scientific">Klebsormidium nitens</name>
    <name type="common">Green alga</name>
    <name type="synonym">Ulothrix nitens</name>
    <dbReference type="NCBI Taxonomy" id="105231"/>
    <lineage>
        <taxon>Eukaryota</taxon>
        <taxon>Viridiplantae</taxon>
        <taxon>Streptophyta</taxon>
        <taxon>Klebsormidiophyceae</taxon>
        <taxon>Klebsormidiales</taxon>
        <taxon>Klebsormidiaceae</taxon>
        <taxon>Klebsormidium</taxon>
    </lineage>
</organism>
<dbReference type="EMBL" id="DF237923">
    <property type="protein sequence ID" value="GAQ92310.1"/>
    <property type="molecule type" value="Genomic_DNA"/>
</dbReference>
<reference evidence="2 3" key="1">
    <citation type="journal article" date="2014" name="Nat. Commun.">
        <title>Klebsormidium flaccidum genome reveals primary factors for plant terrestrial adaptation.</title>
        <authorList>
            <person name="Hori K."/>
            <person name="Maruyama F."/>
            <person name="Fujisawa T."/>
            <person name="Togashi T."/>
            <person name="Yamamoto N."/>
            <person name="Seo M."/>
            <person name="Sato S."/>
            <person name="Yamada T."/>
            <person name="Mori H."/>
            <person name="Tajima N."/>
            <person name="Moriyama T."/>
            <person name="Ikeuchi M."/>
            <person name="Watanabe M."/>
            <person name="Wada H."/>
            <person name="Kobayashi K."/>
            <person name="Saito M."/>
            <person name="Masuda T."/>
            <person name="Sasaki-Sekimoto Y."/>
            <person name="Mashiguchi K."/>
            <person name="Awai K."/>
            <person name="Shimojima M."/>
            <person name="Masuda S."/>
            <person name="Iwai M."/>
            <person name="Nobusawa T."/>
            <person name="Narise T."/>
            <person name="Kondo S."/>
            <person name="Saito H."/>
            <person name="Sato R."/>
            <person name="Murakawa M."/>
            <person name="Ihara Y."/>
            <person name="Oshima-Yamada Y."/>
            <person name="Ohtaka K."/>
            <person name="Satoh M."/>
            <person name="Sonobe K."/>
            <person name="Ishii M."/>
            <person name="Ohtani R."/>
            <person name="Kanamori-Sato M."/>
            <person name="Honoki R."/>
            <person name="Miyazaki D."/>
            <person name="Mochizuki H."/>
            <person name="Umetsu J."/>
            <person name="Higashi K."/>
            <person name="Shibata D."/>
            <person name="Kamiya Y."/>
            <person name="Sato N."/>
            <person name="Nakamura Y."/>
            <person name="Tabata S."/>
            <person name="Ida S."/>
            <person name="Kurokawa K."/>
            <person name="Ohta H."/>
        </authorList>
    </citation>
    <scope>NUCLEOTIDE SEQUENCE [LARGE SCALE GENOMIC DNA]</scope>
    <source>
        <strain evidence="2 3">NIES-2285</strain>
    </source>
</reference>
<dbReference type="AlphaFoldDB" id="A0A1Y1IN48"/>
<sequence length="658" mass="71770">MFLLWHEKLVRPNLANYYKEIVSYDGQKVAWDVSYTAANGVMIKLDGAVVEETTAEGAIVCNHGAVSSVPAAFVTVTGAAGLALESPILVPHGSHQALESVITKVLRYRAETQGPSAPPPLLVTDSIKRDHVFIRRLLKEIFPTISEADFVVAEIIKHREWAFSRKLEKGHGDYSAVKYDLELCFSGRLSRPDPTSASPRPTLGDSDLRPLSPENVVVEAPSTCRSPVEIAAVLERAFQGESLHTSELRFSTALIHSGRMEVSTAWRCALATLRRLCVKLRLKPSDVDAYYPVVGYSCQADLVYNVAAVLAFYSKARASSSTAFQSVAARLGVLYSGEQLRPEPPLSASSSRRVMGAAEAMANAARGICDRMEIDHAFKNFAEPLVLNALLANQKLFRFFRDTIANESLHSVINSKDAGKGWKSFELAQARLDTVAIAVNSGILAQLVGHWGTKYSHGDRALVALATSLRQATRELLKRASQGGLAVRCDYMLVMKGVFPARVGLSDLLQLGYRLRAMQHSRWTEEEGVVPGCLKQYAKDPSVVGEWGSVARWISEGHVRSRDIKAVYRRICELGVRDLGIGAVNEQIVEEGTQEELHTDDETCGEDVQSDGLLPTAGGGAAPKSEAEVQHTERGQFEGPTIVASTARYGRAVTRIAL</sequence>
<feature type="region of interest" description="Disordered" evidence="1">
    <location>
        <begin position="592"/>
        <end position="641"/>
    </location>
</feature>
<keyword evidence="3" id="KW-1185">Reference proteome</keyword>
<dbReference type="Proteomes" id="UP000054558">
    <property type="component" value="Unassembled WGS sequence"/>
</dbReference>
<evidence type="ECO:0000313" key="2">
    <source>
        <dbReference type="EMBL" id="GAQ92310.1"/>
    </source>
</evidence>
<evidence type="ECO:0000256" key="1">
    <source>
        <dbReference type="SAM" id="MobiDB-lite"/>
    </source>
</evidence>
<proteinExistence type="predicted"/>
<gene>
    <name evidence="2" type="ORF">KFL_009740040</name>
</gene>